<evidence type="ECO:0000313" key="10">
    <source>
        <dbReference type="EMBL" id="AJM91895.1"/>
    </source>
</evidence>
<keyword evidence="11" id="KW-1185">Reference proteome</keyword>
<dbReference type="PATRIC" id="fig|1582439.9.peg.695"/>
<dbReference type="PANTHER" id="PTHR31412:SF0">
    <property type="entry name" value="ZINC METALLOPROTEASE EGY1, CHLOROPLASTIC-RELATED"/>
    <property type="match status" value="1"/>
</dbReference>
<keyword evidence="6 8" id="KW-1133">Transmembrane helix</keyword>
<feature type="transmembrane region" description="Helical" evidence="8">
    <location>
        <begin position="297"/>
        <end position="323"/>
    </location>
</feature>
<accession>A0A0C5BY52</accession>
<dbReference type="GO" id="GO:0016020">
    <property type="term" value="C:membrane"/>
    <property type="evidence" value="ECO:0007669"/>
    <property type="project" value="UniProtKB-SubCell"/>
</dbReference>
<dbReference type="GO" id="GO:0008233">
    <property type="term" value="F:peptidase activity"/>
    <property type="evidence" value="ECO:0007669"/>
    <property type="project" value="UniProtKB-KW"/>
</dbReference>
<evidence type="ECO:0000256" key="6">
    <source>
        <dbReference type="ARBA" id="ARBA00022989"/>
    </source>
</evidence>
<dbReference type="KEGG" id="nid:NPIRD3C_0681"/>
<dbReference type="InterPro" id="IPR008915">
    <property type="entry name" value="Peptidase_M50"/>
</dbReference>
<evidence type="ECO:0000256" key="1">
    <source>
        <dbReference type="ARBA" id="ARBA00004141"/>
    </source>
</evidence>
<evidence type="ECO:0000256" key="7">
    <source>
        <dbReference type="ARBA" id="ARBA00023136"/>
    </source>
</evidence>
<evidence type="ECO:0000256" key="8">
    <source>
        <dbReference type="SAM" id="Phobius"/>
    </source>
</evidence>
<name>A0A0C5BY52_9ARCH</name>
<gene>
    <name evidence="10" type="ORF">NPIRD3C_0681</name>
</gene>
<dbReference type="EMBL" id="CP010868">
    <property type="protein sequence ID" value="AJM91895.1"/>
    <property type="molecule type" value="Genomic_DNA"/>
</dbReference>
<evidence type="ECO:0000313" key="11">
    <source>
        <dbReference type="Proteomes" id="UP000032027"/>
    </source>
</evidence>
<keyword evidence="2" id="KW-0645">Protease</keyword>
<proteinExistence type="predicted"/>
<feature type="transmembrane region" description="Helical" evidence="8">
    <location>
        <begin position="123"/>
        <end position="142"/>
    </location>
</feature>
<dbReference type="GeneID" id="41599847"/>
<evidence type="ECO:0000259" key="9">
    <source>
        <dbReference type="Pfam" id="PF02163"/>
    </source>
</evidence>
<evidence type="ECO:0000256" key="2">
    <source>
        <dbReference type="ARBA" id="ARBA00022670"/>
    </source>
</evidence>
<evidence type="ECO:0000256" key="3">
    <source>
        <dbReference type="ARBA" id="ARBA00022692"/>
    </source>
</evidence>
<reference evidence="10 11" key="2">
    <citation type="journal article" date="2016" name="ISME J.">
        <title>Physiological and genomic characterization of two novel marine thaumarchaeal strains indicates niche differentiation.</title>
        <authorList>
            <person name="Bayer B."/>
            <person name="Vojvoda J."/>
            <person name="Offre P."/>
            <person name="Alves R.J."/>
            <person name="Elisabeth N.H."/>
            <person name="Garcia J.A."/>
            <person name="Volland J.M."/>
            <person name="Srivastava A."/>
            <person name="Schleper C."/>
            <person name="Herndl G.J."/>
        </authorList>
    </citation>
    <scope>NUCLEOTIDE SEQUENCE [LARGE SCALE GENOMIC DNA]</scope>
    <source>
        <strain evidence="10 11">D3C</strain>
    </source>
</reference>
<protein>
    <submittedName>
        <fullName evidence="10">Peptidase M50</fullName>
    </submittedName>
</protein>
<dbReference type="Proteomes" id="UP000032027">
    <property type="component" value="Chromosome"/>
</dbReference>
<dbReference type="Pfam" id="PF02163">
    <property type="entry name" value="Peptidase_M50"/>
    <property type="match status" value="1"/>
</dbReference>
<keyword evidence="3 8" id="KW-0812">Transmembrane</keyword>
<evidence type="ECO:0000256" key="5">
    <source>
        <dbReference type="ARBA" id="ARBA00022946"/>
    </source>
</evidence>
<feature type="transmembrane region" description="Helical" evidence="8">
    <location>
        <begin position="84"/>
        <end position="102"/>
    </location>
</feature>
<dbReference type="CDD" id="cd06160">
    <property type="entry name" value="S2P-M50_like_2"/>
    <property type="match status" value="1"/>
</dbReference>
<reference evidence="11" key="1">
    <citation type="submission" date="2015-02" db="EMBL/GenBank/DDBJ databases">
        <title>Characterization of two novel Thaumarchaeota isolated from the Northern Adriatic Sea.</title>
        <authorList>
            <person name="Bayer B."/>
            <person name="Vojvoda J."/>
            <person name="Offre P."/>
            <person name="Srivastava A."/>
            <person name="Elisabeth N."/>
            <person name="Garcia J.A.L."/>
            <person name="Schleper C."/>
            <person name="Herndl G.J."/>
        </authorList>
    </citation>
    <scope>NUCLEOTIDE SEQUENCE [LARGE SCALE GENOMIC DNA]</scope>
    <source>
        <strain evidence="11">D3C</strain>
    </source>
</reference>
<sequence>MDDPSQEEIISIVNSIFKVSDFTKSEFALEFRIDDNDFTEKFENLARRLEDMSYFCKLEEVNGEKYVIIQKFTMKKQRILGNPWTPRILFAIVVGFVMFDGYHKTSVANSIIDIGDPLETAAWYTLALLGILGVHELGHIFAARWHKLKTTWPFFIPGLPVIGIPTFGAFIQSKGVTINRRILFDIAIAGPVAGLVIAIIVSVYAAYTAPVLENIIDGNISDDSRLSEWSLGEPLLMTASLAMFGKGEIHGNTPYLTPFLFASWVGFLVTFLNLLPAWQLDGGHMARTFLSPKFHKIATFGSIGILFLLGYEVMAIFILFMSFTRPSATPLDEITPLSRNRKLAYLGIIGLAVLCAPLPSDFLPSFLS</sequence>
<evidence type="ECO:0000256" key="4">
    <source>
        <dbReference type="ARBA" id="ARBA00022801"/>
    </source>
</evidence>
<dbReference type="PANTHER" id="PTHR31412">
    <property type="entry name" value="ZINC METALLOPROTEASE EGY1"/>
    <property type="match status" value="1"/>
</dbReference>
<keyword evidence="4" id="KW-0378">Hydrolase</keyword>
<feature type="transmembrane region" description="Helical" evidence="8">
    <location>
        <begin position="154"/>
        <end position="171"/>
    </location>
</feature>
<dbReference type="InterPro" id="IPR044838">
    <property type="entry name" value="EGY1-like"/>
</dbReference>
<dbReference type="STRING" id="1582439.NPIRD3C_0681"/>
<reference evidence="10 11" key="3">
    <citation type="journal article" date="2019" name="Int. J. Syst. Evol. Microbiol.">
        <title>Nitrosopumilus adriaticus sp. nov. and Nitrosopumilus piranensis sp. nov., two ammonia-oxidizing archaea from the Adriatic Sea and members of the class Nitrososphaeria.</title>
        <authorList>
            <person name="Bayer B."/>
            <person name="Vojvoda J."/>
            <person name="Reinthaler T."/>
            <person name="Reyes C."/>
            <person name="Pinto M."/>
            <person name="Herndl G.J."/>
        </authorList>
    </citation>
    <scope>NUCLEOTIDE SEQUENCE [LARGE SCALE GENOMIC DNA]</scope>
    <source>
        <strain evidence="10 11">D3C</strain>
    </source>
</reference>
<feature type="transmembrane region" description="Helical" evidence="8">
    <location>
        <begin position="343"/>
        <end position="363"/>
    </location>
</feature>
<dbReference type="RefSeq" id="WP_148702831.1">
    <property type="nucleotide sequence ID" value="NZ_CP010868.1"/>
</dbReference>
<keyword evidence="5" id="KW-0809">Transit peptide</keyword>
<dbReference type="AlphaFoldDB" id="A0A0C5BY52"/>
<dbReference type="GO" id="GO:0006508">
    <property type="term" value="P:proteolysis"/>
    <property type="evidence" value="ECO:0007669"/>
    <property type="project" value="UniProtKB-KW"/>
</dbReference>
<feature type="transmembrane region" description="Helical" evidence="8">
    <location>
        <begin position="183"/>
        <end position="207"/>
    </location>
</feature>
<organism evidence="10 11">
    <name type="scientific">Nitrosopumilus piranensis</name>
    <dbReference type="NCBI Taxonomy" id="1582439"/>
    <lineage>
        <taxon>Archaea</taxon>
        <taxon>Nitrososphaerota</taxon>
        <taxon>Nitrososphaeria</taxon>
        <taxon>Nitrosopumilales</taxon>
        <taxon>Nitrosopumilaceae</taxon>
        <taxon>Nitrosopumilus</taxon>
    </lineage>
</organism>
<dbReference type="OrthoDB" id="19110at2157"/>
<keyword evidence="7 8" id="KW-0472">Membrane</keyword>
<comment type="subcellular location">
    <subcellularLocation>
        <location evidence="1">Membrane</location>
        <topology evidence="1">Multi-pass membrane protein</topology>
    </subcellularLocation>
</comment>
<dbReference type="HOGENOM" id="CLU_028221_0_1_2"/>
<feature type="transmembrane region" description="Helical" evidence="8">
    <location>
        <begin position="255"/>
        <end position="276"/>
    </location>
</feature>
<feature type="domain" description="Peptidase M50" evidence="9">
    <location>
        <begin position="125"/>
        <end position="308"/>
    </location>
</feature>